<gene>
    <name evidence="1" type="ORF">SMRZ_LOCUS6589</name>
</gene>
<dbReference type="STRING" id="48269.A0A183LS14"/>
<dbReference type="GO" id="GO:0003676">
    <property type="term" value="F:nucleic acid binding"/>
    <property type="evidence" value="ECO:0007669"/>
    <property type="project" value="InterPro"/>
</dbReference>
<dbReference type="Proteomes" id="UP000277204">
    <property type="component" value="Unassembled WGS sequence"/>
</dbReference>
<dbReference type="InterPro" id="IPR035979">
    <property type="entry name" value="RBD_domain_sf"/>
</dbReference>
<accession>A0A183LS14</accession>
<keyword evidence="2" id="KW-1185">Reference proteome</keyword>
<dbReference type="PANTHER" id="PTHR47027">
    <property type="entry name" value="REVERSE TRANSCRIPTASE DOMAIN-CONTAINING PROTEIN"/>
    <property type="match status" value="1"/>
</dbReference>
<protein>
    <submittedName>
        <fullName evidence="1">Uncharacterized protein</fullName>
    </submittedName>
</protein>
<evidence type="ECO:0000313" key="1">
    <source>
        <dbReference type="EMBL" id="VDO71964.1"/>
    </source>
</evidence>
<dbReference type="EMBL" id="UZAI01002477">
    <property type="protein sequence ID" value="VDO71964.1"/>
    <property type="molecule type" value="Genomic_DNA"/>
</dbReference>
<dbReference type="PANTHER" id="PTHR47027:SF20">
    <property type="entry name" value="REVERSE TRANSCRIPTASE-LIKE PROTEIN WITH RNA-DIRECTED DNA POLYMERASE DOMAIN"/>
    <property type="match status" value="1"/>
</dbReference>
<name>A0A183LS14_9TREM</name>
<dbReference type="AlphaFoldDB" id="A0A183LS14"/>
<evidence type="ECO:0000313" key="2">
    <source>
        <dbReference type="Proteomes" id="UP000277204"/>
    </source>
</evidence>
<dbReference type="SUPFAM" id="SSF54928">
    <property type="entry name" value="RNA-binding domain, RBD"/>
    <property type="match status" value="2"/>
</dbReference>
<sequence length="391" mass="44436">MCPDLYTVPPSPSKCKLLLQNWSASTPELRIGSEVVNLTYLGSLVSPNGSVSDEISARIRRARLAFANLRHLWRRRDIRLSVKGRVCCAAFRSVLLYGCETWPLIVEDARKLLSDPLFRLTYLSVNPDFPVMNRPSKTNGQDKVQSISIRNLPVDVDNKMLRSIIPSAKKISSHKQTFFITFSTVNGYTDALRRLKRVDFNGVKPTVKSICQPSQSKNVIQPENVELTVQNLPQSTTLTQLKIEFPTAVSIKLKTDIWDVQKKSCLLKFQCSEDLEDVFEDCHYKLIGGQTIKAIIGVQSTLHYESSGADDTQDIHGVELVRVLSNIDDDKIRKQFPENAIVDYYSIPNNDSVTRNVFIRFVKQGFNWPLIMMLKNNVFSGFPFECRPWSE</sequence>
<organism evidence="1 2">
    <name type="scientific">Schistosoma margrebowiei</name>
    <dbReference type="NCBI Taxonomy" id="48269"/>
    <lineage>
        <taxon>Eukaryota</taxon>
        <taxon>Metazoa</taxon>
        <taxon>Spiralia</taxon>
        <taxon>Lophotrochozoa</taxon>
        <taxon>Platyhelminthes</taxon>
        <taxon>Trematoda</taxon>
        <taxon>Digenea</taxon>
        <taxon>Strigeidida</taxon>
        <taxon>Schistosomatoidea</taxon>
        <taxon>Schistosomatidae</taxon>
        <taxon>Schistosoma</taxon>
    </lineage>
</organism>
<proteinExistence type="predicted"/>
<reference evidence="1 2" key="1">
    <citation type="submission" date="2018-11" db="EMBL/GenBank/DDBJ databases">
        <authorList>
            <consortium name="Pathogen Informatics"/>
        </authorList>
    </citation>
    <scope>NUCLEOTIDE SEQUENCE [LARGE SCALE GENOMIC DNA]</scope>
    <source>
        <strain evidence="1 2">Zambia</strain>
    </source>
</reference>